<dbReference type="AlphaFoldDB" id="A0A383C5Z1"/>
<sequence length="54" mass="5823">MIIDSHIADVAELADAHDLGSCSLRSGGSSPLIRTSHSKGFRLALKKTSRKSNW</sequence>
<name>A0A383C5Z1_9ZZZZ</name>
<accession>A0A383C5Z1</accession>
<proteinExistence type="predicted"/>
<gene>
    <name evidence="1" type="ORF">METZ01_LOCUS479899</name>
</gene>
<organism evidence="1">
    <name type="scientific">marine metagenome</name>
    <dbReference type="NCBI Taxonomy" id="408172"/>
    <lineage>
        <taxon>unclassified sequences</taxon>
        <taxon>metagenomes</taxon>
        <taxon>ecological metagenomes</taxon>
    </lineage>
</organism>
<reference evidence="1" key="1">
    <citation type="submission" date="2018-05" db="EMBL/GenBank/DDBJ databases">
        <authorList>
            <person name="Lanie J.A."/>
            <person name="Ng W.-L."/>
            <person name="Kazmierczak K.M."/>
            <person name="Andrzejewski T.M."/>
            <person name="Davidsen T.M."/>
            <person name="Wayne K.J."/>
            <person name="Tettelin H."/>
            <person name="Glass J.I."/>
            <person name="Rusch D."/>
            <person name="Podicherti R."/>
            <person name="Tsui H.-C.T."/>
            <person name="Winkler M.E."/>
        </authorList>
    </citation>
    <scope>NUCLEOTIDE SEQUENCE</scope>
</reference>
<protein>
    <submittedName>
        <fullName evidence="1">Uncharacterized protein</fullName>
    </submittedName>
</protein>
<evidence type="ECO:0000313" key="1">
    <source>
        <dbReference type="EMBL" id="SVE27045.1"/>
    </source>
</evidence>
<dbReference type="EMBL" id="UINC01205736">
    <property type="protein sequence ID" value="SVE27045.1"/>
    <property type="molecule type" value="Genomic_DNA"/>
</dbReference>